<evidence type="ECO:0000313" key="5">
    <source>
        <dbReference type="WBParaSite" id="BXY_0524600.1"/>
    </source>
</evidence>
<dbReference type="EMBL" id="CAJFCV020000005">
    <property type="protein sequence ID" value="CAG9121199.1"/>
    <property type="molecule type" value="Genomic_DNA"/>
</dbReference>
<organism evidence="3 5">
    <name type="scientific">Bursaphelenchus xylophilus</name>
    <name type="common">Pinewood nematode worm</name>
    <name type="synonym">Aphelenchoides xylophilus</name>
    <dbReference type="NCBI Taxonomy" id="6326"/>
    <lineage>
        <taxon>Eukaryota</taxon>
        <taxon>Metazoa</taxon>
        <taxon>Ecdysozoa</taxon>
        <taxon>Nematoda</taxon>
        <taxon>Chromadorea</taxon>
        <taxon>Rhabditida</taxon>
        <taxon>Tylenchina</taxon>
        <taxon>Tylenchomorpha</taxon>
        <taxon>Aphelenchoidea</taxon>
        <taxon>Aphelenchoididae</taxon>
        <taxon>Bursaphelenchus</taxon>
    </lineage>
</organism>
<dbReference type="SUPFAM" id="SSF50978">
    <property type="entry name" value="WD40 repeat-like"/>
    <property type="match status" value="1"/>
</dbReference>
<name>A0A1I7RWY3_BURXY</name>
<reference evidence="2" key="2">
    <citation type="submission" date="2020-09" db="EMBL/GenBank/DDBJ databases">
        <authorList>
            <person name="Kikuchi T."/>
        </authorList>
    </citation>
    <scope>NUCLEOTIDE SEQUENCE</scope>
    <source>
        <strain evidence="2">Ka4C1</strain>
    </source>
</reference>
<evidence type="ECO:0000313" key="2">
    <source>
        <dbReference type="EMBL" id="CAD5230282.1"/>
    </source>
</evidence>
<dbReference type="InterPro" id="IPR036322">
    <property type="entry name" value="WD40_repeat_dom_sf"/>
</dbReference>
<dbReference type="Proteomes" id="UP000659654">
    <property type="component" value="Unassembled WGS sequence"/>
</dbReference>
<sequence>MLKNRHGSTSSKLPQTPDEDGVFDLEPSFVSHGVIDGAITCVLAVDSPYNRDDQSDETLLLAGTYNGDIYLYDLITKKYCGAIYKNLAKKSEKRKHETAEDRGSWILDEEGIVLTRQEGGIIQMGSLSTTTIWVQFRGGSLALFAWDLAVENKEPRLNLQKRIPFNHAGFCKAVYVHEKFILPDTMPGAASGFSVLDERCNKKMYELSEDLLRRDCQIRKAEIDKLRPFSGALMYIKPYNINTPDHYFVGFEDASLILFDAFDSTIVDWYQYYIPDQTTGLIAVASRSLLNSDDMEAHQFLVVLPNMVYLLYFDPREHRFVFNMKVKEWKGDLHCMAVTFGPEAHRKRPARLTEPCRFAMAFNWGRLEIFSLAFDTTQNDFQITHIYTANVGKEGVLDLNWSLRSQTLVACCVETKEGKETRNKLGKLYYYEKAPLPKKKKIKY</sequence>
<proteinExistence type="predicted"/>
<dbReference type="EMBL" id="CAJFDI010000005">
    <property type="protein sequence ID" value="CAD5230282.1"/>
    <property type="molecule type" value="Genomic_DNA"/>
</dbReference>
<evidence type="ECO:0000313" key="3">
    <source>
        <dbReference type="Proteomes" id="UP000095284"/>
    </source>
</evidence>
<dbReference type="Proteomes" id="UP000095284">
    <property type="component" value="Unplaced"/>
</dbReference>
<feature type="region of interest" description="Disordered" evidence="1">
    <location>
        <begin position="1"/>
        <end position="20"/>
    </location>
</feature>
<dbReference type="WBParaSite" id="BXY_0524600.1">
    <property type="protein sequence ID" value="BXY_0524600.1"/>
    <property type="gene ID" value="BXY_0524600"/>
</dbReference>
<evidence type="ECO:0000256" key="1">
    <source>
        <dbReference type="SAM" id="MobiDB-lite"/>
    </source>
</evidence>
<dbReference type="Proteomes" id="UP000582659">
    <property type="component" value="Unassembled WGS sequence"/>
</dbReference>
<protein>
    <submittedName>
        <fullName evidence="2">(pine wood nematode) hypothetical protein</fullName>
    </submittedName>
</protein>
<reference evidence="5" key="1">
    <citation type="submission" date="2016-11" db="UniProtKB">
        <authorList>
            <consortium name="WormBaseParasite"/>
        </authorList>
    </citation>
    <scope>IDENTIFICATION</scope>
</reference>
<dbReference type="OrthoDB" id="5814782at2759"/>
<gene>
    <name evidence="2" type="ORF">BXYJ_LOCUS10909</name>
</gene>
<accession>A0A1I7RWY3</accession>
<dbReference type="AlphaFoldDB" id="A0A1I7RWY3"/>
<keyword evidence="4" id="KW-1185">Reference proteome</keyword>
<evidence type="ECO:0000313" key="4">
    <source>
        <dbReference type="Proteomes" id="UP000659654"/>
    </source>
</evidence>